<sequence length="867" mass="95836">MSALITRLRAEHRREAYGLGTSTPRLSWWVDSPSEGQLLWTEFEKTTLDGHTQTARVEGAEQVLVAWPFAPLASREMVEVRARAGLTDGTIGGWSEPLRLEVGLLQREDWTVPLVVPSASAPHTGPRPAWMLRAEFEVEVTPVRARLYMTAQGIYRSEINGLRVGDDELAPGWTSYDHRLRAQAYDVTPLLTTGANAIGIELADGWFRGNIGFDGGVWDLYGPHIGVAAQLELTGEDGVSRIVDLAESWRASRGPTTSAGLYEGEEFDARLHEPGWARAGCDDSRWVRPELRELASVSARIEHAVAEPVRQIETLSPVAVEYRPNGRIRLDFGQNISGRLSFRAAGDAGHVLRLHHAEVLENDELAVRTLRRATSIDSYTFRGEGDEEWQPRFTIHGFRYAELEGWPSATLAPESVKAVVLHTDMERTGWFTVDDPMLQKLHDNTVWSMRDNFVDLPTDCPQRDERMGWTGDIQVFAPAASYLYRSAAVLDSWLRDVAAEQHAGGAVPNFVPWVPCGFPEASSAVWGDASAIVPWVMWEQLGDVGILSQQFASMRGWVDHLAARADDDGVIRSGFALGDWLDPIAPPEDPGAARTDRYLVTTAYLVRSARIVADVAVLLGDSRATIAYTDLADRTLSAFRREWVLSSGRMKGESPTSLALALAFHLFENDAQRLEAGTRLAELVAEGGYRIQTGFVGTPIICGALAETGHVESAYALLQQTECPSWLYPITMGATTIWERWDSMLPDGRVNPGDMTSFNHYALGAVVDFMHRTVAGLAPLEPGYRRVRIAPKPGGTVRAAATRFDSPYGSIEVSWRLEKEWFHLTATIPFGVTAEVELPGEAERRQLGAGTYELSSRIRIAELRKIT</sequence>
<dbReference type="Pfam" id="PF25788">
    <property type="entry name" value="Ig_Rha78A_N"/>
    <property type="match status" value="1"/>
</dbReference>
<dbReference type="Gene3D" id="2.60.420.10">
    <property type="entry name" value="Maltose phosphorylase, domain 3"/>
    <property type="match status" value="1"/>
</dbReference>
<gene>
    <name evidence="8" type="ORF">SAMN06296010_0989</name>
</gene>
<evidence type="ECO:0000259" key="4">
    <source>
        <dbReference type="Pfam" id="PF05592"/>
    </source>
</evidence>
<evidence type="ECO:0000259" key="7">
    <source>
        <dbReference type="Pfam" id="PF17390"/>
    </source>
</evidence>
<protein>
    <recommendedName>
        <fullName evidence="2">alpha-L-rhamnosidase</fullName>
        <ecNumber evidence="2">3.2.1.40</ecNumber>
    </recommendedName>
</protein>
<organism evidence="8 9">
    <name type="scientific">Agreia pratensis</name>
    <dbReference type="NCBI Taxonomy" id="150121"/>
    <lineage>
        <taxon>Bacteria</taxon>
        <taxon>Bacillati</taxon>
        <taxon>Actinomycetota</taxon>
        <taxon>Actinomycetes</taxon>
        <taxon>Micrococcales</taxon>
        <taxon>Microbacteriaceae</taxon>
        <taxon>Agreia</taxon>
    </lineage>
</organism>
<comment type="catalytic activity">
    <reaction evidence="1">
        <text>Hydrolysis of terminal non-reducing alpha-L-rhamnose residues in alpha-L-rhamnosides.</text>
        <dbReference type="EC" id="3.2.1.40"/>
    </reaction>
</comment>
<evidence type="ECO:0000256" key="2">
    <source>
        <dbReference type="ARBA" id="ARBA00012652"/>
    </source>
</evidence>
<evidence type="ECO:0000256" key="1">
    <source>
        <dbReference type="ARBA" id="ARBA00001445"/>
    </source>
</evidence>
<dbReference type="PANTHER" id="PTHR33307">
    <property type="entry name" value="ALPHA-RHAMNOSIDASE (EUROFUNG)"/>
    <property type="match status" value="1"/>
</dbReference>
<feature type="domain" description="Alpha-L-rhamnosidase six-hairpin glycosidase" evidence="6">
    <location>
        <begin position="426"/>
        <end position="774"/>
    </location>
</feature>
<evidence type="ECO:0000259" key="5">
    <source>
        <dbReference type="Pfam" id="PF08531"/>
    </source>
</evidence>
<feature type="domain" description="Bacterial alpha-L-rhamnosidase N-terminal" evidence="5">
    <location>
        <begin position="143"/>
        <end position="312"/>
    </location>
</feature>
<feature type="domain" description="Alpha-L-rhamnosidase concanavalin-like" evidence="4">
    <location>
        <begin position="325"/>
        <end position="422"/>
    </location>
</feature>
<dbReference type="Pfam" id="PF08531">
    <property type="entry name" value="Bac_rhamnosid_N"/>
    <property type="match status" value="1"/>
</dbReference>
<dbReference type="InterPro" id="IPR008928">
    <property type="entry name" value="6-hairpin_glycosidase_sf"/>
</dbReference>
<dbReference type="GO" id="GO:0030596">
    <property type="term" value="F:alpha-L-rhamnosidase activity"/>
    <property type="evidence" value="ECO:0007669"/>
    <property type="project" value="UniProtKB-EC"/>
</dbReference>
<dbReference type="GO" id="GO:0005975">
    <property type="term" value="P:carbohydrate metabolic process"/>
    <property type="evidence" value="ECO:0007669"/>
    <property type="project" value="InterPro"/>
</dbReference>
<feature type="domain" description="Alpha-L-rhamnosidase C-terminal" evidence="7">
    <location>
        <begin position="776"/>
        <end position="846"/>
    </location>
</feature>
<dbReference type="SUPFAM" id="SSF48208">
    <property type="entry name" value="Six-hairpin glycosidases"/>
    <property type="match status" value="1"/>
</dbReference>
<dbReference type="InterPro" id="IPR013737">
    <property type="entry name" value="Bac_rhamnosid_N"/>
</dbReference>
<dbReference type="InterPro" id="IPR016007">
    <property type="entry name" value="Alpha_rhamnosid"/>
</dbReference>
<keyword evidence="9" id="KW-1185">Reference proteome</keyword>
<dbReference type="Pfam" id="PF17389">
    <property type="entry name" value="Bac_rhamnosid6H"/>
    <property type="match status" value="1"/>
</dbReference>
<dbReference type="EC" id="3.2.1.40" evidence="2"/>
<evidence type="ECO:0000256" key="3">
    <source>
        <dbReference type="ARBA" id="ARBA00022801"/>
    </source>
</evidence>
<dbReference type="OrthoDB" id="9761045at2"/>
<dbReference type="InterPro" id="IPR012341">
    <property type="entry name" value="6hp_glycosidase-like_sf"/>
</dbReference>
<dbReference type="PIRSF" id="PIRSF010631">
    <property type="entry name" value="A-rhamnsds"/>
    <property type="match status" value="1"/>
</dbReference>
<dbReference type="Gene3D" id="1.50.10.10">
    <property type="match status" value="1"/>
</dbReference>
<dbReference type="InterPro" id="IPR013783">
    <property type="entry name" value="Ig-like_fold"/>
</dbReference>
<name>A0A1X7IX73_9MICO</name>
<evidence type="ECO:0000313" key="8">
    <source>
        <dbReference type="EMBL" id="SMG19735.1"/>
    </source>
</evidence>
<evidence type="ECO:0000259" key="6">
    <source>
        <dbReference type="Pfam" id="PF17389"/>
    </source>
</evidence>
<accession>A0A1X7IX73</accession>
<dbReference type="InterPro" id="IPR035398">
    <property type="entry name" value="Bac_rhamnosid_C"/>
</dbReference>
<dbReference type="Pfam" id="PF17390">
    <property type="entry name" value="Bac_rhamnosid_C"/>
    <property type="match status" value="1"/>
</dbReference>
<dbReference type="Pfam" id="PF05592">
    <property type="entry name" value="Bac_rhamnosid"/>
    <property type="match status" value="1"/>
</dbReference>
<dbReference type="InterPro" id="IPR008902">
    <property type="entry name" value="Rhamnosid_concanavalin"/>
</dbReference>
<dbReference type="RefSeq" id="WP_085483432.1">
    <property type="nucleotide sequence ID" value="NZ_FXAY01000001.1"/>
</dbReference>
<dbReference type="InterPro" id="IPR035396">
    <property type="entry name" value="Bac_rhamnosid6H"/>
</dbReference>
<keyword evidence="3" id="KW-0378">Hydrolase</keyword>
<dbReference type="STRING" id="150121.SAMN06296010_0989"/>
<dbReference type="Gene3D" id="2.60.40.10">
    <property type="entry name" value="Immunoglobulins"/>
    <property type="match status" value="1"/>
</dbReference>
<dbReference type="PANTHER" id="PTHR33307:SF6">
    <property type="entry name" value="ALPHA-RHAMNOSIDASE (EUROFUNG)-RELATED"/>
    <property type="match status" value="1"/>
</dbReference>
<dbReference type="Proteomes" id="UP000193244">
    <property type="component" value="Unassembled WGS sequence"/>
</dbReference>
<proteinExistence type="predicted"/>
<reference evidence="9" key="1">
    <citation type="submission" date="2017-04" db="EMBL/GenBank/DDBJ databases">
        <authorList>
            <person name="Varghese N."/>
            <person name="Submissions S."/>
        </authorList>
    </citation>
    <scope>NUCLEOTIDE SEQUENCE [LARGE SCALE GENOMIC DNA]</scope>
    <source>
        <strain evidence="9">VKM Ac-2510</strain>
    </source>
</reference>
<evidence type="ECO:0000313" key="9">
    <source>
        <dbReference type="Proteomes" id="UP000193244"/>
    </source>
</evidence>
<dbReference type="Gene3D" id="2.60.120.260">
    <property type="entry name" value="Galactose-binding domain-like"/>
    <property type="match status" value="2"/>
</dbReference>
<dbReference type="EMBL" id="FXAY01000001">
    <property type="protein sequence ID" value="SMG19735.1"/>
    <property type="molecule type" value="Genomic_DNA"/>
</dbReference>
<dbReference type="AlphaFoldDB" id="A0A1X7IX73"/>